<organism evidence="1 2">
    <name type="scientific">Streptomyces ferrugineus</name>
    <dbReference type="NCBI Taxonomy" id="1413221"/>
    <lineage>
        <taxon>Bacteria</taxon>
        <taxon>Bacillati</taxon>
        <taxon>Actinomycetota</taxon>
        <taxon>Actinomycetes</taxon>
        <taxon>Kitasatosporales</taxon>
        <taxon>Streptomycetaceae</taxon>
        <taxon>Streptomyces</taxon>
    </lineage>
</organism>
<dbReference type="RefSeq" id="WP_194037740.1">
    <property type="nucleotide sequence ID" value="NZ_CP063373.1"/>
</dbReference>
<reference evidence="1 2" key="1">
    <citation type="submission" date="2020-10" db="EMBL/GenBank/DDBJ databases">
        <title>Streptomyces ferrugineus complate genome analysis.</title>
        <authorList>
            <person name="Anwar N."/>
        </authorList>
    </citation>
    <scope>NUCLEOTIDE SEQUENCE [LARGE SCALE GENOMIC DNA]</scope>
    <source>
        <strain evidence="1 2">CCTCC AA2014009</strain>
    </source>
</reference>
<dbReference type="AlphaFoldDB" id="A0A7M2SBI4"/>
<accession>A0A7M2SBI4</accession>
<proteinExistence type="predicted"/>
<dbReference type="EMBL" id="CP063373">
    <property type="protein sequence ID" value="QOV33105.1"/>
    <property type="molecule type" value="Genomic_DNA"/>
</dbReference>
<sequence>MITVCPPRAETHLLLAEAKVASTRIEEVQHSSLFLVPVFDLLVVDKIASHEVV</sequence>
<gene>
    <name evidence="1" type="ORF">IM697_22820</name>
</gene>
<evidence type="ECO:0000313" key="1">
    <source>
        <dbReference type="EMBL" id="QOV33105.1"/>
    </source>
</evidence>
<name>A0A7M2SBI4_9ACTN</name>
<evidence type="ECO:0000313" key="2">
    <source>
        <dbReference type="Proteomes" id="UP000594205"/>
    </source>
</evidence>
<protein>
    <submittedName>
        <fullName evidence="1">Uncharacterized protein</fullName>
    </submittedName>
</protein>
<dbReference type="Proteomes" id="UP000594205">
    <property type="component" value="Chromosome"/>
</dbReference>
<keyword evidence="2" id="KW-1185">Reference proteome</keyword>
<dbReference type="KEGG" id="sfeu:IM697_22820"/>